<dbReference type="SMART" id="SM00346">
    <property type="entry name" value="HTH_ICLR"/>
    <property type="match status" value="1"/>
</dbReference>
<sequence>MPKKFYAVSALIKANEILDFLLQRGEASFTEIHTTLGHPKSSTYKTISTLESLGFVREVGDSARYTLGLRLIELGAKAASHVDLTTEARPLVKSLSTETQRTVHLGILDDSQVIYLLKENVHGSISIDTWAGKRVGVHSTAMGKVLLAWKPEKEVDKILKKVDFVKLTPNTRVNPEEVKATLQEVRKRGWASDDEENWKMVRCVSAPVRDNSGEVVAALSVSTLTDLDSYEQMLSITNKVIETASELTKRLGGPEN</sequence>
<dbReference type="SUPFAM" id="SSF55781">
    <property type="entry name" value="GAF domain-like"/>
    <property type="match status" value="1"/>
</dbReference>
<evidence type="ECO:0000259" key="5">
    <source>
        <dbReference type="PROSITE" id="PS51078"/>
    </source>
</evidence>
<name>A0A1M7Y9V0_9BACT</name>
<keyword evidence="2" id="KW-0238">DNA-binding</keyword>
<keyword evidence="7" id="KW-1185">Reference proteome</keyword>
<organism evidence="6 7">
    <name type="scientific">Desulfopila aestuarii DSM 18488</name>
    <dbReference type="NCBI Taxonomy" id="1121416"/>
    <lineage>
        <taxon>Bacteria</taxon>
        <taxon>Pseudomonadati</taxon>
        <taxon>Thermodesulfobacteriota</taxon>
        <taxon>Desulfobulbia</taxon>
        <taxon>Desulfobulbales</taxon>
        <taxon>Desulfocapsaceae</taxon>
        <taxon>Desulfopila</taxon>
    </lineage>
</organism>
<dbReference type="Gene3D" id="3.30.450.40">
    <property type="match status" value="1"/>
</dbReference>
<dbReference type="InterPro" id="IPR029016">
    <property type="entry name" value="GAF-like_dom_sf"/>
</dbReference>
<protein>
    <submittedName>
        <fullName evidence="6">Transcriptional regulator, IclR family</fullName>
    </submittedName>
</protein>
<dbReference type="Pfam" id="PF09339">
    <property type="entry name" value="HTH_IclR"/>
    <property type="match status" value="1"/>
</dbReference>
<dbReference type="InterPro" id="IPR036390">
    <property type="entry name" value="WH_DNA-bd_sf"/>
</dbReference>
<dbReference type="InterPro" id="IPR005471">
    <property type="entry name" value="Tscrpt_reg_IclR_N"/>
</dbReference>
<keyword evidence="3" id="KW-0804">Transcription</keyword>
<accession>A0A1M7Y9V0</accession>
<keyword evidence="1" id="KW-0805">Transcription regulation</keyword>
<dbReference type="Pfam" id="PF01614">
    <property type="entry name" value="IclR_C"/>
    <property type="match status" value="1"/>
</dbReference>
<feature type="domain" description="IclR-ED" evidence="5">
    <location>
        <begin position="70"/>
        <end position="253"/>
    </location>
</feature>
<dbReference type="PANTHER" id="PTHR30136">
    <property type="entry name" value="HELIX-TURN-HELIX TRANSCRIPTIONAL REGULATOR, ICLR FAMILY"/>
    <property type="match status" value="1"/>
</dbReference>
<dbReference type="GO" id="GO:0003700">
    <property type="term" value="F:DNA-binding transcription factor activity"/>
    <property type="evidence" value="ECO:0007669"/>
    <property type="project" value="TreeGrafter"/>
</dbReference>
<proteinExistence type="predicted"/>
<evidence type="ECO:0000313" key="6">
    <source>
        <dbReference type="EMBL" id="SHO49346.1"/>
    </source>
</evidence>
<feature type="domain" description="HTH iclR-type" evidence="4">
    <location>
        <begin position="8"/>
        <end position="69"/>
    </location>
</feature>
<evidence type="ECO:0000313" key="7">
    <source>
        <dbReference type="Proteomes" id="UP000184603"/>
    </source>
</evidence>
<gene>
    <name evidence="6" type="ORF">SAMN02745220_02809</name>
</gene>
<dbReference type="InterPro" id="IPR014757">
    <property type="entry name" value="Tscrpt_reg_IclR_C"/>
</dbReference>
<dbReference type="PANTHER" id="PTHR30136:SF35">
    <property type="entry name" value="HTH-TYPE TRANSCRIPTIONAL REGULATOR RV1719"/>
    <property type="match status" value="1"/>
</dbReference>
<dbReference type="RefSeq" id="WP_073614186.1">
    <property type="nucleotide sequence ID" value="NZ_FRFE01000013.1"/>
</dbReference>
<dbReference type="Proteomes" id="UP000184603">
    <property type="component" value="Unassembled WGS sequence"/>
</dbReference>
<evidence type="ECO:0000256" key="2">
    <source>
        <dbReference type="ARBA" id="ARBA00023125"/>
    </source>
</evidence>
<evidence type="ECO:0000259" key="4">
    <source>
        <dbReference type="PROSITE" id="PS51077"/>
    </source>
</evidence>
<dbReference type="EMBL" id="FRFE01000013">
    <property type="protein sequence ID" value="SHO49346.1"/>
    <property type="molecule type" value="Genomic_DNA"/>
</dbReference>
<evidence type="ECO:0000256" key="3">
    <source>
        <dbReference type="ARBA" id="ARBA00023163"/>
    </source>
</evidence>
<dbReference type="PROSITE" id="PS51077">
    <property type="entry name" value="HTH_ICLR"/>
    <property type="match status" value="1"/>
</dbReference>
<dbReference type="GO" id="GO:0045892">
    <property type="term" value="P:negative regulation of DNA-templated transcription"/>
    <property type="evidence" value="ECO:0007669"/>
    <property type="project" value="TreeGrafter"/>
</dbReference>
<dbReference type="GO" id="GO:0003677">
    <property type="term" value="F:DNA binding"/>
    <property type="evidence" value="ECO:0007669"/>
    <property type="project" value="UniProtKB-KW"/>
</dbReference>
<dbReference type="STRING" id="1121416.SAMN02745220_02809"/>
<dbReference type="InterPro" id="IPR050707">
    <property type="entry name" value="HTH_MetabolicPath_Reg"/>
</dbReference>
<dbReference type="AlphaFoldDB" id="A0A1M7Y9V0"/>
<dbReference type="InterPro" id="IPR036388">
    <property type="entry name" value="WH-like_DNA-bd_sf"/>
</dbReference>
<dbReference type="OrthoDB" id="5416964at2"/>
<reference evidence="6 7" key="1">
    <citation type="submission" date="2016-12" db="EMBL/GenBank/DDBJ databases">
        <authorList>
            <person name="Song W.-J."/>
            <person name="Kurnit D.M."/>
        </authorList>
    </citation>
    <scope>NUCLEOTIDE SEQUENCE [LARGE SCALE GENOMIC DNA]</scope>
    <source>
        <strain evidence="6 7">DSM 18488</strain>
    </source>
</reference>
<evidence type="ECO:0000256" key="1">
    <source>
        <dbReference type="ARBA" id="ARBA00023015"/>
    </source>
</evidence>
<dbReference type="Gene3D" id="1.10.10.10">
    <property type="entry name" value="Winged helix-like DNA-binding domain superfamily/Winged helix DNA-binding domain"/>
    <property type="match status" value="1"/>
</dbReference>
<dbReference type="SUPFAM" id="SSF46785">
    <property type="entry name" value="Winged helix' DNA-binding domain"/>
    <property type="match status" value="1"/>
</dbReference>
<dbReference type="PROSITE" id="PS51078">
    <property type="entry name" value="ICLR_ED"/>
    <property type="match status" value="1"/>
</dbReference>